<dbReference type="InterPro" id="IPR011990">
    <property type="entry name" value="TPR-like_helical_dom_sf"/>
</dbReference>
<dbReference type="Proteomes" id="UP001476798">
    <property type="component" value="Unassembled WGS sequence"/>
</dbReference>
<proteinExistence type="predicted"/>
<keyword evidence="3" id="KW-1185">Reference proteome</keyword>
<dbReference type="InterPro" id="IPR033646">
    <property type="entry name" value="CLU-central"/>
</dbReference>
<dbReference type="PANTHER" id="PTHR12601:SF10">
    <property type="entry name" value="CLUSTERED MITOCHONDRIA PROTEIN HOMOLOG"/>
    <property type="match status" value="1"/>
</dbReference>
<evidence type="ECO:0000259" key="1">
    <source>
        <dbReference type="Pfam" id="PF12807"/>
    </source>
</evidence>
<evidence type="ECO:0000313" key="2">
    <source>
        <dbReference type="EMBL" id="MEQ2169442.1"/>
    </source>
</evidence>
<dbReference type="PANTHER" id="PTHR12601">
    <property type="entry name" value="EUKARYOTIC TRANSLATION INITIATION FACTOR 3 SUBUNIT EIF-3"/>
    <property type="match status" value="1"/>
</dbReference>
<organism evidence="2 3">
    <name type="scientific">Goodea atripinnis</name>
    <dbReference type="NCBI Taxonomy" id="208336"/>
    <lineage>
        <taxon>Eukaryota</taxon>
        <taxon>Metazoa</taxon>
        <taxon>Chordata</taxon>
        <taxon>Craniata</taxon>
        <taxon>Vertebrata</taxon>
        <taxon>Euteleostomi</taxon>
        <taxon>Actinopterygii</taxon>
        <taxon>Neopterygii</taxon>
        <taxon>Teleostei</taxon>
        <taxon>Neoteleostei</taxon>
        <taxon>Acanthomorphata</taxon>
        <taxon>Ovalentaria</taxon>
        <taxon>Atherinomorphae</taxon>
        <taxon>Cyprinodontiformes</taxon>
        <taxon>Goodeidae</taxon>
        <taxon>Goodea</taxon>
    </lineage>
</organism>
<feature type="domain" description="CLU central" evidence="1">
    <location>
        <begin position="1"/>
        <end position="40"/>
    </location>
</feature>
<evidence type="ECO:0000313" key="3">
    <source>
        <dbReference type="Proteomes" id="UP001476798"/>
    </source>
</evidence>
<dbReference type="InterPro" id="IPR027523">
    <property type="entry name" value="CLU_prot"/>
</dbReference>
<dbReference type="EMBL" id="JAHRIO010032937">
    <property type="protein sequence ID" value="MEQ2169442.1"/>
    <property type="molecule type" value="Genomic_DNA"/>
</dbReference>
<protein>
    <recommendedName>
        <fullName evidence="1">CLU central domain-containing protein</fullName>
    </recommendedName>
</protein>
<dbReference type="SUPFAM" id="SSF48452">
    <property type="entry name" value="TPR-like"/>
    <property type="match status" value="1"/>
</dbReference>
<comment type="caution">
    <text evidence="2">The sequence shown here is derived from an EMBL/GenBank/DDBJ whole genome shotgun (WGS) entry which is preliminary data.</text>
</comment>
<sequence length="218" mass="24850">MDGATLTSAIHRRGVNVRYLGAILRELDKVEERERLSHVQVQLREYVFECRHKPAFCEEDVVNMFPVVKRLKPTSSDAAGLIQQAELAVQQGRLGAGLALISQALTLFSSVCGDLHEDVCMCLRLLGRLSYILGENDDVNINFSFFLPRCTHLALYCFAGGRILTSLQLLYRARYLTLLVIGDDHPQIALLDVRKMFLLFSLLYCTQKSFQVEWRTYF</sequence>
<reference evidence="2 3" key="1">
    <citation type="submission" date="2021-06" db="EMBL/GenBank/DDBJ databases">
        <authorList>
            <person name="Palmer J.M."/>
        </authorList>
    </citation>
    <scope>NUCLEOTIDE SEQUENCE [LARGE SCALE GENOMIC DNA]</scope>
    <source>
        <strain evidence="2 3">GA_2019</strain>
        <tissue evidence="2">Muscle</tissue>
    </source>
</reference>
<dbReference type="Pfam" id="PF12807">
    <property type="entry name" value="eIF3_p135"/>
    <property type="match status" value="1"/>
</dbReference>
<name>A0ABV0NDH7_9TELE</name>
<accession>A0ABV0NDH7</accession>
<gene>
    <name evidence="2" type="ORF">GOODEAATRI_025283</name>
</gene>